<gene>
    <name evidence="1" type="ORF">GCM10017668_16320</name>
</gene>
<dbReference type="Proteomes" id="UP000516373">
    <property type="component" value="Chromosome"/>
</dbReference>
<dbReference type="KEGG" id="stui:GCM10017668_16320"/>
<name>A0A7G1NAI6_9ACTN</name>
<proteinExistence type="predicted"/>
<dbReference type="EMBL" id="AP023439">
    <property type="protein sequence ID" value="BCL19789.1"/>
    <property type="molecule type" value="Genomic_DNA"/>
</dbReference>
<reference evidence="1 2" key="1">
    <citation type="journal article" date="2014" name="Int. J. Syst. Evol. Microbiol.">
        <title>Complete genome sequence of Corynebacterium casei LMG S-19264T (=DSM 44701T), isolated from a smear-ripened cheese.</title>
        <authorList>
            <consortium name="US DOE Joint Genome Institute (JGI-PGF)"/>
            <person name="Walter F."/>
            <person name="Albersmeier A."/>
            <person name="Kalinowski J."/>
            <person name="Ruckert C."/>
        </authorList>
    </citation>
    <scope>NUCLEOTIDE SEQUENCE [LARGE SCALE GENOMIC DNA]</scope>
    <source>
        <strain evidence="1 2">JCM 4255</strain>
    </source>
</reference>
<sequence length="64" mass="6334">MARGLESGGGGLGLASAGVARVLRQLGARVSRRQGAARVRVADPGDTVAARVPVLPARRGSASA</sequence>
<evidence type="ECO:0000313" key="1">
    <source>
        <dbReference type="EMBL" id="BCL19789.1"/>
    </source>
</evidence>
<accession>A0A7G1NAI6</accession>
<organism evidence="1 2">
    <name type="scientific">Streptomyces tuirus</name>
    <dbReference type="NCBI Taxonomy" id="68278"/>
    <lineage>
        <taxon>Bacteria</taxon>
        <taxon>Bacillati</taxon>
        <taxon>Actinomycetota</taxon>
        <taxon>Actinomycetes</taxon>
        <taxon>Kitasatosporales</taxon>
        <taxon>Streptomycetaceae</taxon>
        <taxon>Streptomyces</taxon>
    </lineage>
</organism>
<protein>
    <submittedName>
        <fullName evidence="1">Uncharacterized protein</fullName>
    </submittedName>
</protein>
<dbReference type="AlphaFoldDB" id="A0A7G1NAI6"/>
<evidence type="ECO:0000313" key="2">
    <source>
        <dbReference type="Proteomes" id="UP000516373"/>
    </source>
</evidence>